<proteinExistence type="predicted"/>
<evidence type="ECO:0000256" key="4">
    <source>
        <dbReference type="ARBA" id="ARBA00022958"/>
    </source>
</evidence>
<keyword evidence="5" id="KW-0520">NAD</keyword>
<keyword evidence="2" id="KW-0813">Transport</keyword>
<gene>
    <name evidence="9" type="ORF">SAMN05216285_3255</name>
</gene>
<dbReference type="GO" id="GO:0015079">
    <property type="term" value="F:potassium ion transmembrane transporter activity"/>
    <property type="evidence" value="ECO:0007669"/>
    <property type="project" value="InterPro"/>
</dbReference>
<dbReference type="RefSeq" id="WP_049991209.1">
    <property type="nucleotide sequence ID" value="NZ_FOIS01000004.1"/>
</dbReference>
<dbReference type="AlphaFoldDB" id="A0A1I0QAA1"/>
<evidence type="ECO:0000256" key="3">
    <source>
        <dbReference type="ARBA" id="ARBA00022538"/>
    </source>
</evidence>
<sequence length="225" mass="24157">MYLVIVGAGDIGSNLIERAVGDGNDVVVIERNDERANAASAEYDCLVLNADATNHDTLREAGIERADAVISTTDVDATNIMVMLLAQEHDVPNLVSVVHDPENLPVFEKIGVTLIENPQQLIADHLYHTVRYPNVGDFVDLDDETELVELTVTETAPMSGQLLETATESGTLPEGSLVVALERDGEIRAPRGETTIRTGDTVTVFTDDARLADAVAAFTATDSEP</sequence>
<dbReference type="InterPro" id="IPR006037">
    <property type="entry name" value="RCK_C"/>
</dbReference>
<keyword evidence="6" id="KW-0406">Ion transport</keyword>
<dbReference type="PANTHER" id="PTHR43833:SF5">
    <property type="entry name" value="TRK SYSTEM POTASSIUM UPTAKE PROTEIN TRKA"/>
    <property type="match status" value="1"/>
</dbReference>
<comment type="function">
    <text evidence="1">Part of a potassium transport system.</text>
</comment>
<dbReference type="PROSITE" id="PS51202">
    <property type="entry name" value="RCK_C"/>
    <property type="match status" value="1"/>
</dbReference>
<dbReference type="Pfam" id="PF02254">
    <property type="entry name" value="TrkA_N"/>
    <property type="match status" value="1"/>
</dbReference>
<dbReference type="eggNOG" id="arCOG01957">
    <property type="taxonomic scope" value="Archaea"/>
</dbReference>
<keyword evidence="4" id="KW-0630">Potassium</keyword>
<evidence type="ECO:0000313" key="10">
    <source>
        <dbReference type="Proteomes" id="UP000183275"/>
    </source>
</evidence>
<dbReference type="SUPFAM" id="SSF51735">
    <property type="entry name" value="NAD(P)-binding Rossmann-fold domains"/>
    <property type="match status" value="1"/>
</dbReference>
<evidence type="ECO:0000256" key="2">
    <source>
        <dbReference type="ARBA" id="ARBA00022448"/>
    </source>
</evidence>
<reference evidence="10" key="1">
    <citation type="submission" date="2016-10" db="EMBL/GenBank/DDBJ databases">
        <authorList>
            <person name="Varghese N."/>
        </authorList>
    </citation>
    <scope>NUCLEOTIDE SEQUENCE [LARGE SCALE GENOMIC DNA]</scope>
    <source>
        <strain evidence="10">CGMCC 1.12284</strain>
    </source>
</reference>
<organism evidence="9 10">
    <name type="scientific">Natrinema salifodinae</name>
    <dbReference type="NCBI Taxonomy" id="1202768"/>
    <lineage>
        <taxon>Archaea</taxon>
        <taxon>Methanobacteriati</taxon>
        <taxon>Methanobacteriota</taxon>
        <taxon>Stenosarchaea group</taxon>
        <taxon>Halobacteria</taxon>
        <taxon>Halobacteriales</taxon>
        <taxon>Natrialbaceae</taxon>
        <taxon>Natrinema</taxon>
    </lineage>
</organism>
<dbReference type="GO" id="GO:0005886">
    <property type="term" value="C:plasma membrane"/>
    <property type="evidence" value="ECO:0007669"/>
    <property type="project" value="InterPro"/>
</dbReference>
<dbReference type="EMBL" id="FOIS01000004">
    <property type="protein sequence ID" value="SEW23499.1"/>
    <property type="molecule type" value="Genomic_DNA"/>
</dbReference>
<dbReference type="OrthoDB" id="24929at2157"/>
<evidence type="ECO:0000259" key="8">
    <source>
        <dbReference type="PROSITE" id="PS51202"/>
    </source>
</evidence>
<dbReference type="SUPFAM" id="SSF116726">
    <property type="entry name" value="TrkA C-terminal domain-like"/>
    <property type="match status" value="1"/>
</dbReference>
<keyword evidence="3" id="KW-0633">Potassium transport</keyword>
<dbReference type="PROSITE" id="PS51201">
    <property type="entry name" value="RCK_N"/>
    <property type="match status" value="1"/>
</dbReference>
<dbReference type="Gene3D" id="3.40.50.720">
    <property type="entry name" value="NAD(P)-binding Rossmann-like Domain"/>
    <property type="match status" value="1"/>
</dbReference>
<dbReference type="InterPro" id="IPR050721">
    <property type="entry name" value="Trk_Ktr_HKT_K-transport"/>
</dbReference>
<accession>A0A1I0QAA1</accession>
<keyword evidence="10" id="KW-1185">Reference proteome</keyword>
<evidence type="ECO:0000259" key="7">
    <source>
        <dbReference type="PROSITE" id="PS51201"/>
    </source>
</evidence>
<evidence type="ECO:0000256" key="1">
    <source>
        <dbReference type="ARBA" id="ARBA00003660"/>
    </source>
</evidence>
<dbReference type="InterPro" id="IPR036291">
    <property type="entry name" value="NAD(P)-bd_dom_sf"/>
</dbReference>
<dbReference type="STRING" id="1202768.SAMN05216285_3255"/>
<protein>
    <submittedName>
        <fullName evidence="9">Trk system potassium uptake protein TrkA</fullName>
    </submittedName>
</protein>
<feature type="domain" description="RCK C-terminal" evidence="8">
    <location>
        <begin position="133"/>
        <end position="221"/>
    </location>
</feature>
<evidence type="ECO:0000313" key="9">
    <source>
        <dbReference type="EMBL" id="SEW23499.1"/>
    </source>
</evidence>
<evidence type="ECO:0000256" key="5">
    <source>
        <dbReference type="ARBA" id="ARBA00023027"/>
    </source>
</evidence>
<dbReference type="InterPro" id="IPR003148">
    <property type="entry name" value="RCK_N"/>
</dbReference>
<name>A0A1I0QAA1_9EURY</name>
<dbReference type="Proteomes" id="UP000183275">
    <property type="component" value="Unassembled WGS sequence"/>
</dbReference>
<dbReference type="Gene3D" id="3.30.70.1450">
    <property type="entry name" value="Regulator of K+ conductance, C-terminal domain"/>
    <property type="match status" value="1"/>
</dbReference>
<dbReference type="PANTHER" id="PTHR43833">
    <property type="entry name" value="POTASSIUM CHANNEL PROTEIN 2-RELATED-RELATED"/>
    <property type="match status" value="1"/>
</dbReference>
<dbReference type="PRINTS" id="PR00335">
    <property type="entry name" value="KUPTAKETRKA"/>
</dbReference>
<feature type="domain" description="RCK N-terminal" evidence="7">
    <location>
        <begin position="1"/>
        <end position="122"/>
    </location>
</feature>
<dbReference type="InterPro" id="IPR036721">
    <property type="entry name" value="RCK_C_sf"/>
</dbReference>
<dbReference type="Pfam" id="PF02080">
    <property type="entry name" value="TrkA_C"/>
    <property type="match status" value="1"/>
</dbReference>
<evidence type="ECO:0000256" key="6">
    <source>
        <dbReference type="ARBA" id="ARBA00023065"/>
    </source>
</evidence>
<dbReference type="InterPro" id="IPR006036">
    <property type="entry name" value="K_uptake_TrkA"/>
</dbReference>